<dbReference type="AlphaFoldDB" id="A0A655EV60"/>
<evidence type="ECO:0000313" key="5">
    <source>
        <dbReference type="Proteomes" id="UP000041314"/>
    </source>
</evidence>
<accession>A0A655EV60</accession>
<reference evidence="4 5" key="1">
    <citation type="submission" date="2015-03" db="EMBL/GenBank/DDBJ databases">
        <authorList>
            <consortium name="Pathogen Informatics"/>
        </authorList>
    </citation>
    <scope>NUCLEOTIDE SEQUENCE [LARGE SCALE GENOMIC DNA]</scope>
    <source>
        <strain evidence="2 4">3476</strain>
        <strain evidence="3 5">A1104</strain>
        <strain evidence="1 6">D4891</strain>
    </source>
</reference>
<dbReference type="Proteomes" id="UP000042394">
    <property type="component" value="Unassembled WGS sequence"/>
</dbReference>
<protein>
    <submittedName>
        <fullName evidence="3">Uncharacterized protein</fullName>
    </submittedName>
</protein>
<proteinExistence type="predicted"/>
<evidence type="ECO:0000313" key="6">
    <source>
        <dbReference type="Proteomes" id="UP000042394"/>
    </source>
</evidence>
<evidence type="ECO:0000313" key="3">
    <source>
        <dbReference type="EMBL" id="CNV34446.1"/>
    </source>
</evidence>
<dbReference type="Proteomes" id="UP000039541">
    <property type="component" value="Unassembled WGS sequence"/>
</dbReference>
<gene>
    <name evidence="3" type="ORF">ERS008198_05125</name>
    <name evidence="2" type="ORF">ERS008202_05000</name>
    <name evidence="1" type="ORF">ERS008207_04987</name>
</gene>
<dbReference type="EMBL" id="CQPC01000150">
    <property type="protein sequence ID" value="CNV32827.1"/>
    <property type="molecule type" value="Genomic_DNA"/>
</dbReference>
<name>A0A655EV60_SALET</name>
<dbReference type="Proteomes" id="UP000041314">
    <property type="component" value="Unassembled WGS sequence"/>
</dbReference>
<dbReference type="EMBL" id="CQPA01000119">
    <property type="protein sequence ID" value="CNV34446.1"/>
    <property type="molecule type" value="Genomic_DNA"/>
</dbReference>
<sequence length="287" mass="33276">MANITRLIFHRYRQRIVAISPRAAGYKTPLPVSLRQLHLLAVTIAHHLHDDLSHVRINTADNKTRRFNVSLIIVGGAAIICAIQRDGRCRQCGINDKIERFRRRVACNIGCFHCQGIRIFDQICRPYILPNAVRRQRCVNPVDAAIKTQLHRVHVRRYRNMKLWTCFIGQVIPDNTRVIKKLNAINRRLRIDSHRQRRRIICITRLIFYLYRQRIVAIGPGCARRKAPHTAVLNQLYLLVLTIMRHRHHHFGHVGVDITEGKAWHLNVGDVIASGAIIRAVQGNRRF</sequence>
<evidence type="ECO:0000313" key="1">
    <source>
        <dbReference type="EMBL" id="CNV32719.1"/>
    </source>
</evidence>
<evidence type="ECO:0000313" key="4">
    <source>
        <dbReference type="Proteomes" id="UP000039541"/>
    </source>
</evidence>
<evidence type="ECO:0000313" key="2">
    <source>
        <dbReference type="EMBL" id="CNV32827.1"/>
    </source>
</evidence>
<dbReference type="EMBL" id="CQPD01000115">
    <property type="protein sequence ID" value="CNV32719.1"/>
    <property type="molecule type" value="Genomic_DNA"/>
</dbReference>
<organism evidence="3 5">
    <name type="scientific">Salmonella enterica subsp. enterica serovar Bovismorbificans</name>
    <dbReference type="NCBI Taxonomy" id="58097"/>
    <lineage>
        <taxon>Bacteria</taxon>
        <taxon>Pseudomonadati</taxon>
        <taxon>Pseudomonadota</taxon>
        <taxon>Gammaproteobacteria</taxon>
        <taxon>Enterobacterales</taxon>
        <taxon>Enterobacteriaceae</taxon>
        <taxon>Salmonella</taxon>
    </lineage>
</organism>